<organism evidence="1 2">
    <name type="scientific">Eleusine coracana subsp. coracana</name>
    <dbReference type="NCBI Taxonomy" id="191504"/>
    <lineage>
        <taxon>Eukaryota</taxon>
        <taxon>Viridiplantae</taxon>
        <taxon>Streptophyta</taxon>
        <taxon>Embryophyta</taxon>
        <taxon>Tracheophyta</taxon>
        <taxon>Spermatophyta</taxon>
        <taxon>Magnoliopsida</taxon>
        <taxon>Liliopsida</taxon>
        <taxon>Poales</taxon>
        <taxon>Poaceae</taxon>
        <taxon>PACMAD clade</taxon>
        <taxon>Chloridoideae</taxon>
        <taxon>Cynodonteae</taxon>
        <taxon>Eleusininae</taxon>
        <taxon>Eleusine</taxon>
    </lineage>
</organism>
<dbReference type="PANTHER" id="PTHR33116">
    <property type="entry name" value="REVERSE TRANSCRIPTASE ZINC-BINDING DOMAIN-CONTAINING PROTEIN-RELATED-RELATED"/>
    <property type="match status" value="1"/>
</dbReference>
<reference evidence="1" key="1">
    <citation type="journal article" date="2018" name="DNA Res.">
        <title>Multiple hybrid de novo genome assembly of finger millet, an orphan allotetraploid crop.</title>
        <authorList>
            <person name="Hatakeyama M."/>
            <person name="Aluri S."/>
            <person name="Balachadran M.T."/>
            <person name="Sivarajan S.R."/>
            <person name="Patrignani A."/>
            <person name="Gruter S."/>
            <person name="Poveda L."/>
            <person name="Shimizu-Inatsugi R."/>
            <person name="Baeten J."/>
            <person name="Francoijs K.J."/>
            <person name="Nataraja K.N."/>
            <person name="Reddy Y.A.N."/>
            <person name="Phadnis S."/>
            <person name="Ravikumar R.L."/>
            <person name="Schlapbach R."/>
            <person name="Sreeman S.M."/>
            <person name="Shimizu K.K."/>
        </authorList>
    </citation>
    <scope>NUCLEOTIDE SEQUENCE</scope>
</reference>
<sequence>MFAGDCLAFTQATRRSAHRLALILEDYHKGSGQLVNRGKSAVFFSANCGDEVKLYVMEGLQITNEALGEKYLGLPITVGKVSDGTFSYVADRVRSFANGWSERDLSCAAREVLIKANAQAVPTYPMSCFKLPADVCKRMTSYISNYWWGSAVDSHKIHWQRWTKITSTKTEGDQGHPCHLGDPGRA</sequence>
<dbReference type="Proteomes" id="UP001054889">
    <property type="component" value="Unassembled WGS sequence"/>
</dbReference>
<comment type="caution">
    <text evidence="1">The sequence shown here is derived from an EMBL/GenBank/DDBJ whole genome shotgun (WGS) entry which is preliminary data.</text>
</comment>
<dbReference type="PANTHER" id="PTHR33116:SF86">
    <property type="entry name" value="REVERSE TRANSCRIPTASE DOMAIN-CONTAINING PROTEIN"/>
    <property type="match status" value="1"/>
</dbReference>
<evidence type="ECO:0000313" key="1">
    <source>
        <dbReference type="EMBL" id="GJM95588.1"/>
    </source>
</evidence>
<keyword evidence="2" id="KW-1185">Reference proteome</keyword>
<reference evidence="1" key="2">
    <citation type="submission" date="2021-12" db="EMBL/GenBank/DDBJ databases">
        <title>Resequencing data analysis of finger millet.</title>
        <authorList>
            <person name="Hatakeyama M."/>
            <person name="Aluri S."/>
            <person name="Balachadran M.T."/>
            <person name="Sivarajan S.R."/>
            <person name="Poveda L."/>
            <person name="Shimizu-Inatsugi R."/>
            <person name="Schlapbach R."/>
            <person name="Sreeman S.M."/>
            <person name="Shimizu K.K."/>
        </authorList>
    </citation>
    <scope>NUCLEOTIDE SEQUENCE</scope>
</reference>
<accession>A0AAV5CBI5</accession>
<dbReference type="EMBL" id="BQKI01000005">
    <property type="protein sequence ID" value="GJM95588.1"/>
    <property type="molecule type" value="Genomic_DNA"/>
</dbReference>
<proteinExistence type="predicted"/>
<evidence type="ECO:0000313" key="2">
    <source>
        <dbReference type="Proteomes" id="UP001054889"/>
    </source>
</evidence>
<gene>
    <name evidence="1" type="primary">ga12349</name>
    <name evidence="1" type="ORF">PR202_ga12349</name>
</gene>
<name>A0AAV5CBI5_ELECO</name>
<protein>
    <submittedName>
        <fullName evidence="1">Uncharacterized protein</fullName>
    </submittedName>
</protein>
<dbReference type="AlphaFoldDB" id="A0AAV5CBI5"/>